<reference evidence="2" key="1">
    <citation type="submission" date="2020-02" db="EMBL/GenBank/DDBJ databases">
        <authorList>
            <person name="Palmer J.M."/>
        </authorList>
    </citation>
    <scope>NUCLEOTIDE SEQUENCE</scope>
    <source>
        <strain evidence="2">EPUS1.4</strain>
        <tissue evidence="2">Thallus</tissue>
    </source>
</reference>
<comment type="caution">
    <text evidence="2">The sequence shown here is derived from an EMBL/GenBank/DDBJ whole genome shotgun (WGS) entry which is preliminary data.</text>
</comment>
<keyword evidence="3" id="KW-1185">Reference proteome</keyword>
<dbReference type="Proteomes" id="UP000606974">
    <property type="component" value="Unassembled WGS sequence"/>
</dbReference>
<dbReference type="EMBL" id="JAACFV010000113">
    <property type="protein sequence ID" value="KAF7505292.1"/>
    <property type="molecule type" value="Genomic_DNA"/>
</dbReference>
<gene>
    <name evidence="2" type="ORF">GJ744_001079</name>
</gene>
<evidence type="ECO:0000256" key="1">
    <source>
        <dbReference type="SAM" id="Phobius"/>
    </source>
</evidence>
<feature type="transmembrane region" description="Helical" evidence="1">
    <location>
        <begin position="82"/>
        <end position="108"/>
    </location>
</feature>
<name>A0A8H7ACP9_9EURO</name>
<accession>A0A8H7ACP9</accession>
<proteinExistence type="predicted"/>
<keyword evidence="1" id="KW-0812">Transmembrane</keyword>
<protein>
    <submittedName>
        <fullName evidence="2">Uncharacterized protein</fullName>
    </submittedName>
</protein>
<sequence>MLAAPESNIENLSHHNLLLSPTGAQKKLPRKPVISNLFHKSYHEVQVNEELDELPTSSDRANKEKKWPSEPQGLNKWTWIRCVILGGDIILTLLPVIFLVFCICALALDRRPPSSFGDSIIAGTKLGPTIFPIIFAAIVGRLMRSIAHWKAEAGTQLGLLEQLIGSQNLTSAVQRMVLLDRYGPLGFAIVVLWLLSPLGGQSSLRLLNVVSSAVSSEAQVHYIDVNRTAYNAFSSASNIRTLGSAVSALFQASLLASVQAKSSPVDLWNNVKIPMLDELSPWTTEMPGNPWIGINYSGSNRHYSSLSGLNINGLPQSGESLFSVETSYMQLRCDDGTVYPSSTESRDYAYVFPNGLLYHNASNPFIGMPYSTDNNQSIRLFVDTSYERVWSKDDTVPLNLLYGSQPYLFNNSMILHNCTVGTARVEAAISCQGESCKVVRMRRSTVDTRSPLIVPFVGTDPFANFCTFFAFAAGIFRHDELSPIDYYVLGSSDLPFSLSGGMGDLSFNITGDMFARRLSTMINTIWQASLGPHTLSLGPSALSTYDYLLAYSYFANTTTARVSTPVDLYRADRIFIGILMVVSILLIACAVAGLILKSIVRTPDILGYVSTQTRDNLYVDIAPGGNMLDGLERAKLLGGMKVQVGDVKWEEDEGHVAFRSVRGEKEWALGQLKRGKLYL</sequence>
<keyword evidence="1" id="KW-1133">Transmembrane helix</keyword>
<organism evidence="2 3">
    <name type="scientific">Endocarpon pusillum</name>
    <dbReference type="NCBI Taxonomy" id="364733"/>
    <lineage>
        <taxon>Eukaryota</taxon>
        <taxon>Fungi</taxon>
        <taxon>Dikarya</taxon>
        <taxon>Ascomycota</taxon>
        <taxon>Pezizomycotina</taxon>
        <taxon>Eurotiomycetes</taxon>
        <taxon>Chaetothyriomycetidae</taxon>
        <taxon>Verrucariales</taxon>
        <taxon>Verrucariaceae</taxon>
        <taxon>Endocarpon</taxon>
    </lineage>
</organism>
<keyword evidence="1" id="KW-0472">Membrane</keyword>
<feature type="transmembrane region" description="Helical" evidence="1">
    <location>
        <begin position="574"/>
        <end position="596"/>
    </location>
</feature>
<evidence type="ECO:0000313" key="3">
    <source>
        <dbReference type="Proteomes" id="UP000606974"/>
    </source>
</evidence>
<feature type="transmembrane region" description="Helical" evidence="1">
    <location>
        <begin position="182"/>
        <end position="200"/>
    </location>
</feature>
<dbReference type="AlphaFoldDB" id="A0A8H7ACP9"/>
<dbReference type="OrthoDB" id="3692311at2759"/>
<evidence type="ECO:0000313" key="2">
    <source>
        <dbReference type="EMBL" id="KAF7505292.1"/>
    </source>
</evidence>
<feature type="transmembrane region" description="Helical" evidence="1">
    <location>
        <begin position="120"/>
        <end position="140"/>
    </location>
</feature>